<sequence length="95" mass="11039">MKIDIIRQDWSLRGYNFFLWHDPIAKKWPGIIHPIDEIVMLLEGDLILGFPTGPICLKKGQELTVKANRLHTVWNPGSMPNKWCYGYKMTNGENQ</sequence>
<dbReference type="SUPFAM" id="SSF51182">
    <property type="entry name" value="RmlC-like cupins"/>
    <property type="match status" value="1"/>
</dbReference>
<dbReference type="Proteomes" id="UP001224622">
    <property type="component" value="Unassembled WGS sequence"/>
</dbReference>
<proteinExistence type="predicted"/>
<organism evidence="1 2">
    <name type="scientific">Serratia fonticola</name>
    <dbReference type="NCBI Taxonomy" id="47917"/>
    <lineage>
        <taxon>Bacteria</taxon>
        <taxon>Pseudomonadati</taxon>
        <taxon>Pseudomonadota</taxon>
        <taxon>Gammaproteobacteria</taxon>
        <taxon>Enterobacterales</taxon>
        <taxon>Yersiniaceae</taxon>
        <taxon>Serratia</taxon>
    </lineage>
</organism>
<gene>
    <name evidence="1" type="ORF">RDT67_07005</name>
</gene>
<accession>A0AAJ1Y8Z3</accession>
<dbReference type="AlphaFoldDB" id="A0AAJ1Y8Z3"/>
<name>A0AAJ1Y8Z3_SERFO</name>
<evidence type="ECO:0000313" key="2">
    <source>
        <dbReference type="Proteomes" id="UP001224622"/>
    </source>
</evidence>
<dbReference type="EMBL" id="JAVIGA010000005">
    <property type="protein sequence ID" value="MDQ9126171.1"/>
    <property type="molecule type" value="Genomic_DNA"/>
</dbReference>
<evidence type="ECO:0000313" key="1">
    <source>
        <dbReference type="EMBL" id="MDQ9126171.1"/>
    </source>
</evidence>
<evidence type="ECO:0008006" key="3">
    <source>
        <dbReference type="Google" id="ProtNLM"/>
    </source>
</evidence>
<comment type="caution">
    <text evidence="1">The sequence shown here is derived from an EMBL/GenBank/DDBJ whole genome shotgun (WGS) entry which is preliminary data.</text>
</comment>
<protein>
    <recommendedName>
        <fullName evidence="3">Cupin domain-containing protein</fullName>
    </recommendedName>
</protein>
<dbReference type="InterPro" id="IPR011051">
    <property type="entry name" value="RmlC_Cupin_sf"/>
</dbReference>
<reference evidence="1" key="1">
    <citation type="submission" date="2023-08" db="EMBL/GenBank/DDBJ databases">
        <title>The Comparative Genomic Analysis of Yersiniaceae from Polar Regions.</title>
        <authorList>
            <person name="Goncharov A."/>
            <person name="Aslanov B."/>
            <person name="Kolodzhieva V."/>
            <person name="Azarov D."/>
            <person name="Mochov A."/>
            <person name="Lebedeva E."/>
        </authorList>
    </citation>
    <scope>NUCLEOTIDE SEQUENCE</scope>
    <source>
        <strain evidence="1">Vf</strain>
    </source>
</reference>
<dbReference type="RefSeq" id="WP_309046939.1">
    <property type="nucleotide sequence ID" value="NZ_JAVIGA010000005.1"/>
</dbReference>